<evidence type="ECO:0000256" key="12">
    <source>
        <dbReference type="ARBA" id="ARBA00023139"/>
    </source>
</evidence>
<feature type="signal peptide" evidence="15">
    <location>
        <begin position="1"/>
        <end position="25"/>
    </location>
</feature>
<evidence type="ECO:0000256" key="8">
    <source>
        <dbReference type="ARBA" id="ARBA00023047"/>
    </source>
</evidence>
<dbReference type="EMBL" id="WPAF01000001">
    <property type="protein sequence ID" value="KAF0135286.1"/>
    <property type="molecule type" value="Genomic_DNA"/>
</dbReference>
<evidence type="ECO:0000256" key="7">
    <source>
        <dbReference type="ARBA" id="ARBA00022729"/>
    </source>
</evidence>
<comment type="caution">
    <text evidence="19">The sequence shown here is derived from an EMBL/GenBank/DDBJ whole genome shotgun (WGS) entry which is preliminary data.</text>
</comment>
<dbReference type="GO" id="GO:0046930">
    <property type="term" value="C:pore complex"/>
    <property type="evidence" value="ECO:0007669"/>
    <property type="project" value="UniProtKB-KW"/>
</dbReference>
<dbReference type="InterPro" id="IPR049712">
    <property type="entry name" value="Poly_export"/>
</dbReference>
<evidence type="ECO:0000256" key="10">
    <source>
        <dbReference type="ARBA" id="ARBA00023114"/>
    </source>
</evidence>
<dbReference type="InterPro" id="IPR054765">
    <property type="entry name" value="SLBB_dom"/>
</dbReference>
<evidence type="ECO:0000256" key="1">
    <source>
        <dbReference type="ARBA" id="ARBA00004571"/>
    </source>
</evidence>
<dbReference type="Pfam" id="PF22461">
    <property type="entry name" value="SLBB_2"/>
    <property type="match status" value="1"/>
</dbReference>
<accession>A0A833P3P6</accession>
<dbReference type="GO" id="GO:0006811">
    <property type="term" value="P:monoatomic ion transport"/>
    <property type="evidence" value="ECO:0007669"/>
    <property type="project" value="UniProtKB-KW"/>
</dbReference>
<feature type="domain" description="Soluble ligand binding" evidence="17">
    <location>
        <begin position="480"/>
        <end position="524"/>
    </location>
</feature>
<evidence type="ECO:0000256" key="6">
    <source>
        <dbReference type="ARBA" id="ARBA00022692"/>
    </source>
</evidence>
<keyword evidence="9" id="KW-0406">Ion transport</keyword>
<evidence type="ECO:0000259" key="17">
    <source>
        <dbReference type="Pfam" id="PF10531"/>
    </source>
</evidence>
<keyword evidence="4" id="KW-1134">Transmembrane beta strand</keyword>
<dbReference type="AlphaFoldDB" id="A0A833P3P6"/>
<dbReference type="InterPro" id="IPR003715">
    <property type="entry name" value="Poly_export_N"/>
</dbReference>
<keyword evidence="12" id="KW-0564">Palmitate</keyword>
<evidence type="ECO:0000256" key="4">
    <source>
        <dbReference type="ARBA" id="ARBA00022452"/>
    </source>
</evidence>
<keyword evidence="3" id="KW-0813">Transport</keyword>
<keyword evidence="8" id="KW-0625">Polysaccharide transport</keyword>
<keyword evidence="13" id="KW-0998">Cell outer membrane</keyword>
<comment type="subcellular location">
    <subcellularLocation>
        <location evidence="1">Cell outer membrane</location>
        <topology evidence="1">Multi-pass membrane protein</topology>
    </subcellularLocation>
</comment>
<evidence type="ECO:0000256" key="2">
    <source>
        <dbReference type="ARBA" id="ARBA00009450"/>
    </source>
</evidence>
<dbReference type="PANTHER" id="PTHR33619:SF3">
    <property type="entry name" value="POLYSACCHARIDE EXPORT PROTEIN GFCE-RELATED"/>
    <property type="match status" value="1"/>
</dbReference>
<evidence type="ECO:0000256" key="11">
    <source>
        <dbReference type="ARBA" id="ARBA00023136"/>
    </source>
</evidence>
<protein>
    <submittedName>
        <fullName evidence="19">Polysaccharide export protein</fullName>
    </submittedName>
</protein>
<feature type="domain" description="Soluble ligand binding" evidence="17">
    <location>
        <begin position="297"/>
        <end position="351"/>
    </location>
</feature>
<feature type="domain" description="SLBB" evidence="18">
    <location>
        <begin position="214"/>
        <end position="291"/>
    </location>
</feature>
<keyword evidence="10" id="KW-0626">Porin</keyword>
<proteinExistence type="inferred from homology"/>
<comment type="similarity">
    <text evidence="2">Belongs to the BexD/CtrA/VexA family.</text>
</comment>
<evidence type="ECO:0000256" key="13">
    <source>
        <dbReference type="ARBA" id="ARBA00023237"/>
    </source>
</evidence>
<sequence>MLKNKITMKCLVVFLLFVSFNPLFAQTQMLDAALDPSALLNQQDSFNEKLNNNTANVLNKNSKIKNGQEQNIQNSDGGSVDGIIEVKKEKPSEIERIFSNSVSLEGFKKIKQFGYDIFKQSNSSFISPQKNTPVGENYVIGPGDSFSVTMWGVSEGNFKVAVNQNGEITLPKVGLISVAGLTYSQLKPFVETQLNRFYEGINIGITFDNIKTIQIYIVGEVQNPGNYPLSSLSTAYNALFYAGGPTKKGSLRDVRILRNGKVVAHLDLYSFLLKGDNSQDRALMAGDTVFVPLISSVVAVAGNVNRPAIYEIRGSADLADVLSLAGGINPSTYLNRIQIERTIAHEKNVVIDKEILLAKTKSNLDIPIQDMDLIKIFPIYSKISNGITVKGEVKYPGTYEYKKGIRLLDVLKEDDFLPFYNNQFPHIEVSRVSEDSNSTINVYPIDYEKLFVEKDNSININLYSKDEINVSASSDKIERVAIKGEVKWPGEYVIRDGERISSVIERAGGYTNLAYLYGSILTRKNVLEVQQENYSRMINNMELDLLRKERDVSSDFVAKEDIGFRQASIGQTKGVVDYMKVFSSTLKGRVVISLDEIAKLKNSKNDIEVEDGDVLNIPKTPKSVIVLGQVYNPTAIAYDPSRKTKDYMNIAGGTTPTANDLETYVIRANGSVISRRQEINLYSSKLYPGDTIIVPEKIDTRNFWSNVQDFSRWLFEAIVSVTVLAKVLR</sequence>
<evidence type="ECO:0000256" key="9">
    <source>
        <dbReference type="ARBA" id="ARBA00023065"/>
    </source>
</evidence>
<organism evidence="19 20">
    <name type="scientific">Candidatus Saganbacteria bacterium</name>
    <dbReference type="NCBI Taxonomy" id="2575572"/>
    <lineage>
        <taxon>Bacteria</taxon>
        <taxon>Bacillati</taxon>
        <taxon>Saganbacteria</taxon>
    </lineage>
</organism>
<dbReference type="GO" id="GO:0009279">
    <property type="term" value="C:cell outer membrane"/>
    <property type="evidence" value="ECO:0007669"/>
    <property type="project" value="UniProtKB-SubCell"/>
</dbReference>
<keyword evidence="7 15" id="KW-0732">Signal</keyword>
<dbReference type="GO" id="GO:0015159">
    <property type="term" value="F:polysaccharide transmembrane transporter activity"/>
    <property type="evidence" value="ECO:0007669"/>
    <property type="project" value="InterPro"/>
</dbReference>
<evidence type="ECO:0000256" key="3">
    <source>
        <dbReference type="ARBA" id="ARBA00022448"/>
    </source>
</evidence>
<dbReference type="Gene3D" id="3.30.1950.10">
    <property type="entry name" value="wza like domain"/>
    <property type="match status" value="1"/>
</dbReference>
<reference evidence="19 20" key="1">
    <citation type="submission" date="2019-12" db="EMBL/GenBank/DDBJ databases">
        <authorList>
            <person name="Wolfe R."/>
            <person name="Danczak R."/>
            <person name="Wilkins M."/>
        </authorList>
    </citation>
    <scope>NUCLEOTIDE SEQUENCE [LARGE SCALE GENOMIC DNA]</scope>
    <source>
        <strain evidence="19">X2_MaxBin.013</strain>
    </source>
</reference>
<feature type="chain" id="PRO_5032853958" evidence="15">
    <location>
        <begin position="26"/>
        <end position="729"/>
    </location>
</feature>
<evidence type="ECO:0000313" key="19">
    <source>
        <dbReference type="EMBL" id="KAF0135286.1"/>
    </source>
</evidence>
<dbReference type="Proteomes" id="UP000488506">
    <property type="component" value="Unassembled WGS sequence"/>
</dbReference>
<dbReference type="Pfam" id="PF10531">
    <property type="entry name" value="SLBB"/>
    <property type="match status" value="3"/>
</dbReference>
<evidence type="ECO:0000256" key="14">
    <source>
        <dbReference type="ARBA" id="ARBA00023288"/>
    </source>
</evidence>
<evidence type="ECO:0000259" key="18">
    <source>
        <dbReference type="Pfam" id="PF22461"/>
    </source>
</evidence>
<dbReference type="GO" id="GO:0015288">
    <property type="term" value="F:porin activity"/>
    <property type="evidence" value="ECO:0007669"/>
    <property type="project" value="UniProtKB-KW"/>
</dbReference>
<feature type="domain" description="Soluble ligand binding" evidence="17">
    <location>
        <begin position="387"/>
        <end position="412"/>
    </location>
</feature>
<keyword evidence="11" id="KW-0472">Membrane</keyword>
<dbReference type="PANTHER" id="PTHR33619">
    <property type="entry name" value="POLYSACCHARIDE EXPORT PROTEIN GFCE-RELATED"/>
    <property type="match status" value="1"/>
</dbReference>
<evidence type="ECO:0000256" key="5">
    <source>
        <dbReference type="ARBA" id="ARBA00022597"/>
    </source>
</evidence>
<gene>
    <name evidence="19" type="ORF">FD145_112</name>
</gene>
<evidence type="ECO:0000256" key="15">
    <source>
        <dbReference type="SAM" id="SignalP"/>
    </source>
</evidence>
<dbReference type="InterPro" id="IPR019554">
    <property type="entry name" value="Soluble_ligand-bd"/>
</dbReference>
<dbReference type="Pfam" id="PF02563">
    <property type="entry name" value="Poly_export"/>
    <property type="match status" value="1"/>
</dbReference>
<keyword evidence="5" id="KW-0762">Sugar transport</keyword>
<evidence type="ECO:0000313" key="20">
    <source>
        <dbReference type="Proteomes" id="UP000488506"/>
    </source>
</evidence>
<dbReference type="Gene3D" id="3.10.560.10">
    <property type="entry name" value="Outer membrane lipoprotein wza domain like"/>
    <property type="match status" value="5"/>
</dbReference>
<feature type="domain" description="Polysaccharide export protein N-terminal" evidence="16">
    <location>
        <begin position="133"/>
        <end position="202"/>
    </location>
</feature>
<evidence type="ECO:0000259" key="16">
    <source>
        <dbReference type="Pfam" id="PF02563"/>
    </source>
</evidence>
<keyword evidence="6" id="KW-0812">Transmembrane</keyword>
<name>A0A833P3P6_UNCSA</name>
<keyword evidence="14" id="KW-0449">Lipoprotein</keyword>